<evidence type="ECO:0000259" key="2">
    <source>
        <dbReference type="PROSITE" id="PS51258"/>
    </source>
</evidence>
<dbReference type="SUPFAM" id="SSF49562">
    <property type="entry name" value="C2 domain (Calcium/lipid-binding domain, CaLB)"/>
    <property type="match status" value="1"/>
</dbReference>
<name>A0A1B2J9G4_PICPA</name>
<dbReference type="Gene3D" id="1.10.357.50">
    <property type="match status" value="1"/>
</dbReference>
<evidence type="ECO:0000259" key="3">
    <source>
        <dbReference type="PROSITE" id="PS51259"/>
    </source>
</evidence>
<proteinExistence type="predicted"/>
<dbReference type="PROSITE" id="PS51259">
    <property type="entry name" value="MHD2"/>
    <property type="match status" value="1"/>
</dbReference>
<dbReference type="Gene3D" id="1.20.58.1100">
    <property type="match status" value="1"/>
</dbReference>
<dbReference type="Pfam" id="PF00168">
    <property type="entry name" value="C2"/>
    <property type="match status" value="1"/>
</dbReference>
<evidence type="ECO:0000259" key="1">
    <source>
        <dbReference type="PROSITE" id="PS50004"/>
    </source>
</evidence>
<dbReference type="PANTHER" id="PTHR47263:SF1">
    <property type="entry name" value="C2 DOMAIN PROTEIN (AFU_ORTHOLOGUE AFUA_7G02350)"/>
    <property type="match status" value="1"/>
</dbReference>
<accession>A0A1B2J9G4</accession>
<dbReference type="SMART" id="SM00239">
    <property type="entry name" value="C2"/>
    <property type="match status" value="1"/>
</dbReference>
<keyword evidence="5" id="KW-1185">Reference proteome</keyword>
<sequence>MSVDISSLSISGTGFDEIAMDQYHQILKVAIASYRVEPRFRKRVLQRQVPNDENSDSHFKKPKVIRISSRTISDLRKYLNPLKKGKPVSHVSSSLSTQVFSALLTYLTKLDKSKQLETIEKPENFLRQFMLIATRELKTLKGQMFMDSLDTQTTIFLSIMQDVVKNDKEGDAIMKKLQEARFTLSSSSNNVNEFEYIMPSFKLSEMSLAQHVGAIFQIDDKRLHNDILSLKDKITPDKIIHDQKTYLVNCLKQQHLVYQKRDFLDSTSFTNWLKVESLNTENYISQIDSKPVNLCEPSAFFNLVPRSSALYYQTLLEKCMRYDSRMNGSSNTPLLSTSSRELIEECVKLWRIDVFTAMICFFKKSCSTVLSSSDGSINSDLFFLVLNLMKKYLTDLKLSTDKSTWPSKTRLEWIDCLEICYLKTMKGIQTCISEVLTSKPPFSKYLNALAEIEQDSLFRNIVAKHVPEKLEKQLIQKLNDTILLRYKDLLTEIPTDNTIDLIHIADLSRKIVEDTRMLQKRYKHPLLGKLPIAPTYAKRIISDFAVDAKYMLKSIKQNSAEISFADALDIYKTLSEIRDIFTQVTDIPFKFDLEKGFYKYLKNWAINASEQIVAVTNSAVDQDDLECASPENGILYSTSVKDIFMMINQNVGFLKDLNWKNEYHLAKVSTLLFQYISMALITYCDKMYDTIVADLDEEDQKNVAANLPGETNSYDALLSGTSSWIADMKAAVTRSQKLTPPEPYAFKNRTCVALNNIVQCLQNLDELEDILDPEYVSNVMNRENPSIFKEYTNHFFTIKVVQAEGIKSPVGKDAPDANVWLSNNTTKKVFARTRTIPSSDRPEWDEEFEVVLFPGASVSILATIWDKSFKRFSSDAVVGRTLFHLSPKEFNNNGIPRDLILNLDTEGTLVLQVSLESEREDALFCMGKTRRSLIHARDRVIKLMVGKFSPFIQFAFSRDVLKNACGSNGLLVIPEEQRIDVILPLFDYLNSNLDILARILPESLLQKVILQMWNVVLASAEHLILPLLSTVKMAKNSNKLWSNINFSSGMNIAGFGRPLTPLEVKTVFEWLHVLCYEQFYNEGEGASLEKLQNYQYKLLLKVSEHYEKPINEILSKVRECEPMTIEHIRERNYFYIAVDSKEKKLTRAATIARQKTIGAQGSKKQMHKAAEDVKIAQQTDSNANAAAFEDMLLRILLTKGEMGFVAERLEQREKFTQSVSAESFARAAAAGAFNGIR</sequence>
<gene>
    <name evidence="4" type="primary">YOR296W</name>
    <name evidence="4" type="ORF">ATY40_BA7501455</name>
</gene>
<organism evidence="4 5">
    <name type="scientific">Komagataella pastoris</name>
    <name type="common">Yeast</name>
    <name type="synonym">Pichia pastoris</name>
    <dbReference type="NCBI Taxonomy" id="4922"/>
    <lineage>
        <taxon>Eukaryota</taxon>
        <taxon>Fungi</taxon>
        <taxon>Dikarya</taxon>
        <taxon>Ascomycota</taxon>
        <taxon>Saccharomycotina</taxon>
        <taxon>Pichiomycetes</taxon>
        <taxon>Pichiales</taxon>
        <taxon>Pichiaceae</taxon>
        <taxon>Komagataella</taxon>
    </lineage>
</organism>
<dbReference type="Gene3D" id="2.60.40.150">
    <property type="entry name" value="C2 domain"/>
    <property type="match status" value="1"/>
</dbReference>
<dbReference type="InterPro" id="IPR052811">
    <property type="entry name" value="Glucose_resp_signaling"/>
</dbReference>
<reference evidence="4 5" key="1">
    <citation type="submission" date="2016-02" db="EMBL/GenBank/DDBJ databases">
        <title>Comparative genomic and transcriptomic foundation for Pichia pastoris.</title>
        <authorList>
            <person name="Love K.R."/>
            <person name="Shah K.A."/>
            <person name="Whittaker C.A."/>
            <person name="Wu J."/>
            <person name="Bartlett M.C."/>
            <person name="Ma D."/>
            <person name="Leeson R.L."/>
            <person name="Priest M."/>
            <person name="Young S.K."/>
            <person name="Love J.C."/>
        </authorList>
    </citation>
    <scope>NUCLEOTIDE SEQUENCE [LARGE SCALE GENOMIC DNA]</scope>
    <source>
        <strain evidence="4 5">ATCC 28485</strain>
    </source>
</reference>
<feature type="domain" description="MHD1" evidence="2">
    <location>
        <begin position="565"/>
        <end position="687"/>
    </location>
</feature>
<evidence type="ECO:0000313" key="4">
    <source>
        <dbReference type="EMBL" id="ANZ74646.1"/>
    </source>
</evidence>
<dbReference type="Proteomes" id="UP000094565">
    <property type="component" value="Chromosome 1"/>
</dbReference>
<feature type="domain" description="C2" evidence="1">
    <location>
        <begin position="773"/>
        <end position="899"/>
    </location>
</feature>
<dbReference type="PROSITE" id="PS50004">
    <property type="entry name" value="C2"/>
    <property type="match status" value="1"/>
</dbReference>
<dbReference type="AlphaFoldDB" id="A0A1B2J9G4"/>
<dbReference type="EMBL" id="CP014584">
    <property type="protein sequence ID" value="ANZ74646.1"/>
    <property type="molecule type" value="Genomic_DNA"/>
</dbReference>
<dbReference type="CDD" id="cd04043">
    <property type="entry name" value="C2_Munc13_fungal"/>
    <property type="match status" value="1"/>
</dbReference>
<dbReference type="PANTHER" id="PTHR47263">
    <property type="entry name" value="ADENYLATE CYCLASE ACTIVATION PROTEIN GIT1"/>
    <property type="match status" value="1"/>
</dbReference>
<evidence type="ECO:0000313" key="5">
    <source>
        <dbReference type="Proteomes" id="UP000094565"/>
    </source>
</evidence>
<dbReference type="OrthoDB" id="2015333at2759"/>
<dbReference type="InterPro" id="IPR014770">
    <property type="entry name" value="Munc13_1"/>
</dbReference>
<dbReference type="InterPro" id="IPR014772">
    <property type="entry name" value="Munc13_dom-2"/>
</dbReference>
<dbReference type="InterPro" id="IPR000008">
    <property type="entry name" value="C2_dom"/>
</dbReference>
<feature type="domain" description="MHD2" evidence="3">
    <location>
        <begin position="979"/>
        <end position="1117"/>
    </location>
</feature>
<dbReference type="InterPro" id="IPR035892">
    <property type="entry name" value="C2_domain_sf"/>
</dbReference>
<protein>
    <submittedName>
        <fullName evidence="4">BA75_01455T0</fullName>
    </submittedName>
</protein>
<dbReference type="PROSITE" id="PS51258">
    <property type="entry name" value="MHD1"/>
    <property type="match status" value="1"/>
</dbReference>